<proteinExistence type="predicted"/>
<protein>
    <submittedName>
        <fullName evidence="1">Uncharacterized protein</fullName>
    </submittedName>
</protein>
<reference evidence="1" key="1">
    <citation type="submission" date="2013-07" db="EMBL/GenBank/DDBJ databases">
        <title>The genome of Eucalyptus grandis.</title>
        <authorList>
            <person name="Schmutz J."/>
            <person name="Hayes R."/>
            <person name="Myburg A."/>
            <person name="Tuskan G."/>
            <person name="Grattapaglia D."/>
            <person name="Rokhsar D.S."/>
        </authorList>
    </citation>
    <scope>NUCLEOTIDE SEQUENCE</scope>
    <source>
        <tissue evidence="1">Leaf extractions</tissue>
    </source>
</reference>
<dbReference type="AlphaFoldDB" id="A0A059BZP9"/>
<dbReference type="EMBL" id="KK198758">
    <property type="protein sequence ID" value="KCW71150.1"/>
    <property type="molecule type" value="Genomic_DNA"/>
</dbReference>
<name>A0A059BZP9_EUCGR</name>
<accession>A0A059BZP9</accession>
<dbReference type="InParanoid" id="A0A059BZP9"/>
<gene>
    <name evidence="1" type="ORF">EUGRSUZ_F04245</name>
</gene>
<sequence length="163" mass="17871">MIKISACFGIFSLVLVAIEIFGSISLRETIGYILGTRLTPHHRTNFPPSDERGRGVIRGRSSQAISSRSTMPVIGWILLFVRRPSTQQNINLIEQMEKSLPAPKPTPLPPLGTHIKLVESISSVASTERLYGSFFLAHDLLTGIGNPHESPMVPSVLFVSPNL</sequence>
<organism evidence="1">
    <name type="scientific">Eucalyptus grandis</name>
    <name type="common">Flooded gum</name>
    <dbReference type="NCBI Taxonomy" id="71139"/>
    <lineage>
        <taxon>Eukaryota</taxon>
        <taxon>Viridiplantae</taxon>
        <taxon>Streptophyta</taxon>
        <taxon>Embryophyta</taxon>
        <taxon>Tracheophyta</taxon>
        <taxon>Spermatophyta</taxon>
        <taxon>Magnoliopsida</taxon>
        <taxon>eudicotyledons</taxon>
        <taxon>Gunneridae</taxon>
        <taxon>Pentapetalae</taxon>
        <taxon>rosids</taxon>
        <taxon>malvids</taxon>
        <taxon>Myrtales</taxon>
        <taxon>Myrtaceae</taxon>
        <taxon>Myrtoideae</taxon>
        <taxon>Eucalypteae</taxon>
        <taxon>Eucalyptus</taxon>
    </lineage>
</organism>
<dbReference type="Gramene" id="KCW71150">
    <property type="protein sequence ID" value="KCW71150"/>
    <property type="gene ID" value="EUGRSUZ_F04245"/>
</dbReference>
<evidence type="ECO:0000313" key="1">
    <source>
        <dbReference type="EMBL" id="KCW71150.1"/>
    </source>
</evidence>